<dbReference type="RefSeq" id="XP_016603868.1">
    <property type="nucleotide sequence ID" value="XM_016756921.1"/>
</dbReference>
<organism evidence="2 3">
    <name type="scientific">Spizellomyces punctatus (strain DAOM BR117)</name>
    <dbReference type="NCBI Taxonomy" id="645134"/>
    <lineage>
        <taxon>Eukaryota</taxon>
        <taxon>Fungi</taxon>
        <taxon>Fungi incertae sedis</taxon>
        <taxon>Chytridiomycota</taxon>
        <taxon>Chytridiomycota incertae sedis</taxon>
        <taxon>Chytridiomycetes</taxon>
        <taxon>Spizellomycetales</taxon>
        <taxon>Spizellomycetaceae</taxon>
        <taxon>Spizellomyces</taxon>
    </lineage>
</organism>
<dbReference type="AlphaFoldDB" id="A0A0L0H523"/>
<dbReference type="GeneID" id="27691908"/>
<evidence type="ECO:0000313" key="2">
    <source>
        <dbReference type="EMBL" id="KNC95828.1"/>
    </source>
</evidence>
<gene>
    <name evidence="2" type="ORF">SPPG_08767</name>
</gene>
<dbReference type="Proteomes" id="UP000053201">
    <property type="component" value="Unassembled WGS sequence"/>
</dbReference>
<dbReference type="OrthoDB" id="2163022at2759"/>
<feature type="region of interest" description="Disordered" evidence="1">
    <location>
        <begin position="244"/>
        <end position="265"/>
    </location>
</feature>
<keyword evidence="3" id="KW-1185">Reference proteome</keyword>
<protein>
    <submittedName>
        <fullName evidence="2">Uncharacterized protein</fullName>
    </submittedName>
</protein>
<feature type="region of interest" description="Disordered" evidence="1">
    <location>
        <begin position="1"/>
        <end position="25"/>
    </location>
</feature>
<feature type="compositionally biased region" description="Polar residues" evidence="1">
    <location>
        <begin position="12"/>
        <end position="25"/>
    </location>
</feature>
<evidence type="ECO:0000313" key="3">
    <source>
        <dbReference type="Proteomes" id="UP000053201"/>
    </source>
</evidence>
<evidence type="ECO:0000256" key="1">
    <source>
        <dbReference type="SAM" id="MobiDB-lite"/>
    </source>
</evidence>
<proteinExistence type="predicted"/>
<dbReference type="InParanoid" id="A0A0L0H523"/>
<accession>A0A0L0H523</accession>
<name>A0A0L0H523_SPIPD</name>
<reference evidence="2 3" key="1">
    <citation type="submission" date="2009-08" db="EMBL/GenBank/DDBJ databases">
        <title>The Genome Sequence of Spizellomyces punctatus strain DAOM BR117.</title>
        <authorList>
            <consortium name="The Broad Institute Genome Sequencing Platform"/>
            <person name="Russ C."/>
            <person name="Cuomo C."/>
            <person name="Shea T."/>
            <person name="Young S.K."/>
            <person name="Zeng Q."/>
            <person name="Koehrsen M."/>
            <person name="Haas B."/>
            <person name="Borodovsky M."/>
            <person name="Guigo R."/>
            <person name="Alvarado L."/>
            <person name="Berlin A."/>
            <person name="Bochicchio J."/>
            <person name="Borenstein D."/>
            <person name="Chapman S."/>
            <person name="Chen Z."/>
            <person name="Engels R."/>
            <person name="Freedman E."/>
            <person name="Gellesch M."/>
            <person name="Goldberg J."/>
            <person name="Griggs A."/>
            <person name="Gujja S."/>
            <person name="Heiman D."/>
            <person name="Hepburn T."/>
            <person name="Howarth C."/>
            <person name="Jen D."/>
            <person name="Larson L."/>
            <person name="Lewis B."/>
            <person name="Mehta T."/>
            <person name="Park D."/>
            <person name="Pearson M."/>
            <person name="Roberts A."/>
            <person name="Saif S."/>
            <person name="Shenoy N."/>
            <person name="Sisk P."/>
            <person name="Stolte C."/>
            <person name="Sykes S."/>
            <person name="Thomson T."/>
            <person name="Walk T."/>
            <person name="White J."/>
            <person name="Yandava C."/>
            <person name="Burger G."/>
            <person name="Gray M.W."/>
            <person name="Holland P.W.H."/>
            <person name="King N."/>
            <person name="Lang F.B.F."/>
            <person name="Roger A.J."/>
            <person name="Ruiz-Trillo I."/>
            <person name="Lander E."/>
            <person name="Nusbaum C."/>
        </authorList>
    </citation>
    <scope>NUCLEOTIDE SEQUENCE [LARGE SCALE GENOMIC DNA]</scope>
    <source>
        <strain evidence="2 3">DAOM BR117</strain>
    </source>
</reference>
<dbReference type="EMBL" id="KQ257475">
    <property type="protein sequence ID" value="KNC95828.1"/>
    <property type="molecule type" value="Genomic_DNA"/>
</dbReference>
<dbReference type="VEuPathDB" id="FungiDB:SPPG_08767"/>
<sequence>MGQLAYDLQEPRTPTNTTQSPRHTNPYSHYYHRATTSPQVDAALRLFSCFTPRETKLFFDLMLARMSIPAKEALTQVVWTSLSPVEKEWFELPRRGRRDGTEGEGGVWSEEEILCGFAGAALPASLRGGPVTTSSGTMQSSERRSGTLRLEFGTLNSNRPTGTSVATSTQAVIPSSPHSIVPRFLSSSRWLNTNSTGSDEELQDEDEGAGNTLIAAGREMSARMAAREIEDSIFGAIIQAVRGSERPLSPNSGATPGTRPVWEVD</sequence>